<organism evidence="2 3">
    <name type="scientific">Rhizophagus irregularis (strain DAOM 197198w)</name>
    <name type="common">Glomus intraradices</name>
    <dbReference type="NCBI Taxonomy" id="1432141"/>
    <lineage>
        <taxon>Eukaryota</taxon>
        <taxon>Fungi</taxon>
        <taxon>Fungi incertae sedis</taxon>
        <taxon>Mucoromycota</taxon>
        <taxon>Glomeromycotina</taxon>
        <taxon>Glomeromycetes</taxon>
        <taxon>Glomerales</taxon>
        <taxon>Glomeraceae</taxon>
        <taxon>Rhizophagus</taxon>
    </lineage>
</organism>
<sequence length="168" mass="19515">MWTDRQLPVLINERKNENDNFHELSGNMKHNFWKGLASKINLEFGTTYTGRQCKEKFNGLVQAYKKMQLYIEGKPKGRKSALGTKYYEEFSERFWEKRQTIYDIAHEINTTSHITTPSSLPLHSPICSPISPLRLHSSSSPTPLLHHSSPTPYRLRGSPSYYEIIEIE</sequence>
<name>A0A015L053_RHIIW</name>
<evidence type="ECO:0000313" key="2">
    <source>
        <dbReference type="EMBL" id="EXX65681.1"/>
    </source>
</evidence>
<keyword evidence="3" id="KW-1185">Reference proteome</keyword>
<protein>
    <recommendedName>
        <fullName evidence="1">Myb/SANT-like DNA-binding domain-containing protein</fullName>
    </recommendedName>
</protein>
<dbReference type="Proteomes" id="UP000022910">
    <property type="component" value="Unassembled WGS sequence"/>
</dbReference>
<accession>A0A015L053</accession>
<dbReference type="AlphaFoldDB" id="A0A015L053"/>
<evidence type="ECO:0000313" key="3">
    <source>
        <dbReference type="Proteomes" id="UP000022910"/>
    </source>
</evidence>
<evidence type="ECO:0000259" key="1">
    <source>
        <dbReference type="Pfam" id="PF13837"/>
    </source>
</evidence>
<dbReference type="EMBL" id="JEMT01020844">
    <property type="protein sequence ID" value="EXX65681.1"/>
    <property type="molecule type" value="Genomic_DNA"/>
</dbReference>
<dbReference type="Gene3D" id="1.10.10.60">
    <property type="entry name" value="Homeodomain-like"/>
    <property type="match status" value="1"/>
</dbReference>
<dbReference type="OrthoDB" id="2426857at2759"/>
<reference evidence="2 3" key="1">
    <citation type="submission" date="2014-02" db="EMBL/GenBank/DDBJ databases">
        <title>Single nucleus genome sequencing reveals high similarity among nuclei of an endomycorrhizal fungus.</title>
        <authorList>
            <person name="Lin K."/>
            <person name="Geurts R."/>
            <person name="Zhang Z."/>
            <person name="Limpens E."/>
            <person name="Saunders D.G."/>
            <person name="Mu D."/>
            <person name="Pang E."/>
            <person name="Cao H."/>
            <person name="Cha H."/>
            <person name="Lin T."/>
            <person name="Zhou Q."/>
            <person name="Shang Y."/>
            <person name="Li Y."/>
            <person name="Ivanov S."/>
            <person name="Sharma T."/>
            <person name="Velzen R.V."/>
            <person name="Ruijter N.D."/>
            <person name="Aanen D.K."/>
            <person name="Win J."/>
            <person name="Kamoun S."/>
            <person name="Bisseling T."/>
            <person name="Huang S."/>
        </authorList>
    </citation>
    <scope>NUCLEOTIDE SEQUENCE [LARGE SCALE GENOMIC DNA]</scope>
    <source>
        <strain evidence="3">DAOM197198w</strain>
    </source>
</reference>
<dbReference type="InterPro" id="IPR044822">
    <property type="entry name" value="Myb_DNA-bind_4"/>
</dbReference>
<gene>
    <name evidence="2" type="ORF">RirG_130920</name>
</gene>
<comment type="caution">
    <text evidence="2">The sequence shown here is derived from an EMBL/GenBank/DDBJ whole genome shotgun (WGS) entry which is preliminary data.</text>
</comment>
<proteinExistence type="predicted"/>
<dbReference type="HOGENOM" id="CLU_1787865_0_0_1"/>
<dbReference type="Pfam" id="PF13837">
    <property type="entry name" value="Myb_DNA-bind_4"/>
    <property type="match status" value="1"/>
</dbReference>
<feature type="domain" description="Myb/SANT-like DNA-binding" evidence="1">
    <location>
        <begin position="2"/>
        <end position="90"/>
    </location>
</feature>